<name>A0A0D7B4Q3_9AGAR</name>
<dbReference type="PANTHER" id="PTHR33606:SF3">
    <property type="entry name" value="PROTEIN YCII"/>
    <property type="match status" value="1"/>
</dbReference>
<organism evidence="2 3">
    <name type="scientific">Cylindrobasidium torrendii FP15055 ss-10</name>
    <dbReference type="NCBI Taxonomy" id="1314674"/>
    <lineage>
        <taxon>Eukaryota</taxon>
        <taxon>Fungi</taxon>
        <taxon>Dikarya</taxon>
        <taxon>Basidiomycota</taxon>
        <taxon>Agaricomycotina</taxon>
        <taxon>Agaricomycetes</taxon>
        <taxon>Agaricomycetidae</taxon>
        <taxon>Agaricales</taxon>
        <taxon>Marasmiineae</taxon>
        <taxon>Physalacriaceae</taxon>
        <taxon>Cylindrobasidium</taxon>
    </lineage>
</organism>
<sequence>MLVRTFTPFRTLRGTFSRTLSTYIVYAPDSATGDRLAVREQHLKAIRPSIDAGIVRVAGMMLDPKTEREPYGSMLLVDAPDMKTVRALVEGDIYWKTGVWDKEKLTITPIKLATPLPELPE</sequence>
<dbReference type="InterPro" id="IPR011008">
    <property type="entry name" value="Dimeric_a/b-barrel"/>
</dbReference>
<dbReference type="PANTHER" id="PTHR33606">
    <property type="entry name" value="PROTEIN YCII"/>
    <property type="match status" value="1"/>
</dbReference>
<evidence type="ECO:0000313" key="2">
    <source>
        <dbReference type="EMBL" id="KIY65548.1"/>
    </source>
</evidence>
<gene>
    <name evidence="2" type="ORF">CYLTODRAFT_465371</name>
</gene>
<reference evidence="2 3" key="1">
    <citation type="journal article" date="2015" name="Fungal Genet. Biol.">
        <title>Evolution of novel wood decay mechanisms in Agaricales revealed by the genome sequences of Fistulina hepatica and Cylindrobasidium torrendii.</title>
        <authorList>
            <person name="Floudas D."/>
            <person name="Held B.W."/>
            <person name="Riley R."/>
            <person name="Nagy L.G."/>
            <person name="Koehler G."/>
            <person name="Ransdell A.S."/>
            <person name="Younus H."/>
            <person name="Chow J."/>
            <person name="Chiniquy J."/>
            <person name="Lipzen A."/>
            <person name="Tritt A."/>
            <person name="Sun H."/>
            <person name="Haridas S."/>
            <person name="LaButti K."/>
            <person name="Ohm R.A."/>
            <person name="Kues U."/>
            <person name="Blanchette R.A."/>
            <person name="Grigoriev I.V."/>
            <person name="Minto R.E."/>
            <person name="Hibbett D.S."/>
        </authorList>
    </citation>
    <scope>NUCLEOTIDE SEQUENCE [LARGE SCALE GENOMIC DNA]</scope>
    <source>
        <strain evidence="2 3">FP15055 ss-10</strain>
    </source>
</reference>
<feature type="domain" description="YCII-related" evidence="1">
    <location>
        <begin position="25"/>
        <end position="101"/>
    </location>
</feature>
<proteinExistence type="predicted"/>
<keyword evidence="3" id="KW-1185">Reference proteome</keyword>
<dbReference type="Proteomes" id="UP000054007">
    <property type="component" value="Unassembled WGS sequence"/>
</dbReference>
<dbReference type="Pfam" id="PF03795">
    <property type="entry name" value="YCII"/>
    <property type="match status" value="1"/>
</dbReference>
<dbReference type="AlphaFoldDB" id="A0A0D7B4Q3"/>
<accession>A0A0D7B4Q3</accession>
<dbReference type="Gene3D" id="3.30.70.1060">
    <property type="entry name" value="Dimeric alpha+beta barrel"/>
    <property type="match status" value="1"/>
</dbReference>
<dbReference type="InterPro" id="IPR051807">
    <property type="entry name" value="Sec-metab_biosynth-assoc"/>
</dbReference>
<dbReference type="InterPro" id="IPR005545">
    <property type="entry name" value="YCII"/>
</dbReference>
<protein>
    <recommendedName>
        <fullName evidence="1">YCII-related domain-containing protein</fullName>
    </recommendedName>
</protein>
<dbReference type="OrthoDB" id="5519740at2759"/>
<evidence type="ECO:0000313" key="3">
    <source>
        <dbReference type="Proteomes" id="UP000054007"/>
    </source>
</evidence>
<evidence type="ECO:0000259" key="1">
    <source>
        <dbReference type="Pfam" id="PF03795"/>
    </source>
</evidence>
<dbReference type="EMBL" id="KN880586">
    <property type="protein sequence ID" value="KIY65548.1"/>
    <property type="molecule type" value="Genomic_DNA"/>
</dbReference>
<dbReference type="SUPFAM" id="SSF54909">
    <property type="entry name" value="Dimeric alpha+beta barrel"/>
    <property type="match status" value="1"/>
</dbReference>